<keyword evidence="2" id="KW-1185">Reference proteome</keyword>
<accession>A0AAV4ZMY8</accession>
<reference evidence="1" key="1">
    <citation type="journal article" date="2016" name="Front. Microbiol.">
        <title>Genome Sequence of the Piezophilic, Mesophilic Sulfate-Reducing Bacterium Desulfovibrio indicus J2T.</title>
        <authorList>
            <person name="Cao J."/>
            <person name="Maignien L."/>
            <person name="Shao Z."/>
            <person name="Alain K."/>
            <person name="Jebbar M."/>
        </authorList>
    </citation>
    <scope>NUCLEOTIDE SEQUENCE</scope>
    <source>
        <strain evidence="1">DSM 16372</strain>
    </source>
</reference>
<comment type="caution">
    <text evidence="1">The sequence shown here is derived from an EMBL/GenBank/DDBJ whole genome shotgun (WGS) entry which is preliminary data.</text>
</comment>
<proteinExistence type="predicted"/>
<protein>
    <submittedName>
        <fullName evidence="1">Uncharacterized protein</fullName>
    </submittedName>
</protein>
<evidence type="ECO:0000313" key="2">
    <source>
        <dbReference type="Proteomes" id="UP001055247"/>
    </source>
</evidence>
<dbReference type="AlphaFoldDB" id="A0AAV4ZMY8"/>
<dbReference type="EMBL" id="BPQO01000012">
    <property type="protein sequence ID" value="GJD89522.1"/>
    <property type="molecule type" value="Genomic_DNA"/>
</dbReference>
<dbReference type="Proteomes" id="UP001055247">
    <property type="component" value="Unassembled WGS sequence"/>
</dbReference>
<reference evidence="1" key="2">
    <citation type="submission" date="2021-08" db="EMBL/GenBank/DDBJ databases">
        <authorList>
            <person name="Tani A."/>
            <person name="Ola A."/>
            <person name="Ogura Y."/>
            <person name="Katsura K."/>
            <person name="Hayashi T."/>
        </authorList>
    </citation>
    <scope>NUCLEOTIDE SEQUENCE</scope>
    <source>
        <strain evidence="1">DSM 16372</strain>
    </source>
</reference>
<dbReference type="RefSeq" id="WP_066923962.1">
    <property type="nucleotide sequence ID" value="NZ_BPQO01000012.1"/>
</dbReference>
<name>A0AAV4ZMY8_9HYPH</name>
<evidence type="ECO:0000313" key="1">
    <source>
        <dbReference type="EMBL" id="GJD89522.1"/>
    </source>
</evidence>
<gene>
    <name evidence="1" type="ORF">BHAOGJBA_3050</name>
</gene>
<sequence>MRLGARSILVKLAAVFLLLAGLGVTVAPRVAEAAPLAVPSAVEAPASGLETVQFRHHHRHPGMHRGWHHRRHFHRHHHRHFRPHHWRGHHHHHRRGFYRY</sequence>
<organism evidence="1 2">
    <name type="scientific">Methylobacterium hispanicum</name>
    <dbReference type="NCBI Taxonomy" id="270350"/>
    <lineage>
        <taxon>Bacteria</taxon>
        <taxon>Pseudomonadati</taxon>
        <taxon>Pseudomonadota</taxon>
        <taxon>Alphaproteobacteria</taxon>
        <taxon>Hyphomicrobiales</taxon>
        <taxon>Methylobacteriaceae</taxon>
        <taxon>Methylobacterium</taxon>
    </lineage>
</organism>